<gene>
    <name evidence="1" type="ordered locus">MSU_0089</name>
</gene>
<evidence type="ECO:0000313" key="1">
    <source>
        <dbReference type="EMBL" id="ADX97633.1"/>
    </source>
</evidence>
<name>F0QQ63_MYCSL</name>
<organism evidence="1 2">
    <name type="scientific">Mycoplasma suis (strain Illinois)</name>
    <dbReference type="NCBI Taxonomy" id="768700"/>
    <lineage>
        <taxon>Bacteria</taxon>
        <taxon>Bacillati</taxon>
        <taxon>Mycoplasmatota</taxon>
        <taxon>Mollicutes</taxon>
        <taxon>Mycoplasmataceae</taxon>
        <taxon>Mycoplasma</taxon>
    </lineage>
</organism>
<protein>
    <submittedName>
        <fullName evidence="1">Uncharacterized protein</fullName>
    </submittedName>
</protein>
<evidence type="ECO:0000313" key="2">
    <source>
        <dbReference type="Proteomes" id="UP000007484"/>
    </source>
</evidence>
<dbReference type="STRING" id="768700.MSU_0089"/>
<proteinExistence type="predicted"/>
<dbReference type="KEGG" id="mss:MSU_0089"/>
<reference evidence="1 2" key="1">
    <citation type="journal article" date="2011" name="J. Bacteriol.">
        <title>Complete genome sequences of two hemotropic Mycoplasmas, Mycoplasma haemofelis strain Ohio2 and Mycoplasma suis strain Illinois.</title>
        <authorList>
            <person name="Messick J.B."/>
            <person name="Santos A.P."/>
            <person name="Guimaraes A.M."/>
        </authorList>
    </citation>
    <scope>NUCLEOTIDE SEQUENCE [LARGE SCALE GENOMIC DNA]</scope>
    <source>
        <strain evidence="1 2">Illinois</strain>
    </source>
</reference>
<dbReference type="AlphaFoldDB" id="F0QQ63"/>
<dbReference type="Proteomes" id="UP000007484">
    <property type="component" value="Chromosome"/>
</dbReference>
<dbReference type="EMBL" id="CP002525">
    <property type="protein sequence ID" value="ADX97633.1"/>
    <property type="molecule type" value="Genomic_DNA"/>
</dbReference>
<dbReference type="HOGENOM" id="CLU_1446197_0_0_14"/>
<keyword evidence="2" id="KW-1185">Reference proteome</keyword>
<accession>F0QQ63</accession>
<sequence>MSSCSCWNSICRSCGGGIYLGNVSKGLSAPSYPKIEQSVLWEHISLSREENEEQQNIKLTKTCQRKVLKDPKVILGGLKTQNPNSDIQDQISSGEEQLLAEIDKQQREDEENIEKTCGEWSKYVGDSENTEKEIFRGNKEAIRKLTEGYGLENKLGNPSGNTVVGWKVEEGNCVEKDLRDGNIEITCQRISKE</sequence>